<evidence type="ECO:0000313" key="2">
    <source>
        <dbReference type="EMBL" id="GGC17813.1"/>
    </source>
</evidence>
<reference evidence="3" key="1">
    <citation type="journal article" date="2019" name="Int. J. Syst. Evol. Microbiol.">
        <title>The Global Catalogue of Microorganisms (GCM) 10K type strain sequencing project: providing services to taxonomists for standard genome sequencing and annotation.</title>
        <authorList>
            <consortium name="The Broad Institute Genomics Platform"/>
            <consortium name="The Broad Institute Genome Sequencing Center for Infectious Disease"/>
            <person name="Wu L."/>
            <person name="Ma J."/>
        </authorList>
    </citation>
    <scope>NUCLEOTIDE SEQUENCE [LARGE SCALE GENOMIC DNA]</scope>
    <source>
        <strain evidence="3">CGMCC 1.12478</strain>
    </source>
</reference>
<feature type="region of interest" description="Disordered" evidence="1">
    <location>
        <begin position="34"/>
        <end position="56"/>
    </location>
</feature>
<organism evidence="2 3">
    <name type="scientific">Marivita lacus</name>
    <dbReference type="NCBI Taxonomy" id="1323742"/>
    <lineage>
        <taxon>Bacteria</taxon>
        <taxon>Pseudomonadati</taxon>
        <taxon>Pseudomonadota</taxon>
        <taxon>Alphaproteobacteria</taxon>
        <taxon>Rhodobacterales</taxon>
        <taxon>Roseobacteraceae</taxon>
        <taxon>Marivita</taxon>
    </lineage>
</organism>
<dbReference type="EMBL" id="BMFC01000013">
    <property type="protein sequence ID" value="GGC17813.1"/>
    <property type="molecule type" value="Genomic_DNA"/>
</dbReference>
<evidence type="ECO:0000256" key="1">
    <source>
        <dbReference type="SAM" id="MobiDB-lite"/>
    </source>
</evidence>
<evidence type="ECO:0000313" key="3">
    <source>
        <dbReference type="Proteomes" id="UP000645462"/>
    </source>
</evidence>
<gene>
    <name evidence="2" type="ORF">GCM10011363_38030</name>
</gene>
<protein>
    <submittedName>
        <fullName evidence="2">Uncharacterized protein</fullName>
    </submittedName>
</protein>
<proteinExistence type="predicted"/>
<name>A0ABQ1L5G8_9RHOB</name>
<accession>A0ABQ1L5G8</accession>
<sequence length="133" mass="14445">MSKLPTPEINPCEDSLISRSKTCDTVAAQRLTALSRWENEGGNPRAAEPEAPADTPGMTHAEIVLLRVRVISLENLLIAVLSGGTDRQMQAARDMAAVIAPRPDVTQHSLTIRASQHMNDIVDRAVHMRGILS</sequence>
<comment type="caution">
    <text evidence="2">The sequence shown here is derived from an EMBL/GenBank/DDBJ whole genome shotgun (WGS) entry which is preliminary data.</text>
</comment>
<keyword evidence="3" id="KW-1185">Reference proteome</keyword>
<dbReference type="Proteomes" id="UP000645462">
    <property type="component" value="Unassembled WGS sequence"/>
</dbReference>